<evidence type="ECO:0000256" key="3">
    <source>
        <dbReference type="ARBA" id="ARBA00022485"/>
    </source>
</evidence>
<evidence type="ECO:0000256" key="6">
    <source>
        <dbReference type="ARBA" id="ARBA00023004"/>
    </source>
</evidence>
<comment type="cofactor">
    <cofactor evidence="1">
        <name>[4Fe-4S] cluster</name>
        <dbReference type="ChEBI" id="CHEBI:49883"/>
    </cofactor>
</comment>
<evidence type="ECO:0000313" key="10">
    <source>
        <dbReference type="EMBL" id="AET65617.1"/>
    </source>
</evidence>
<dbReference type="PATRIC" id="fig|1110509.7.peg.2506"/>
<evidence type="ECO:0000256" key="2">
    <source>
        <dbReference type="ARBA" id="ARBA00011032"/>
    </source>
</evidence>
<organism evidence="10 11">
    <name type="scientific">Methanothrix harundinacea (strain 6Ac)</name>
    <name type="common">Methanosaeta harundinacea</name>
    <dbReference type="NCBI Taxonomy" id="1110509"/>
    <lineage>
        <taxon>Archaea</taxon>
        <taxon>Methanobacteriati</taxon>
        <taxon>Methanobacteriota</taxon>
        <taxon>Stenosarchaea group</taxon>
        <taxon>Methanomicrobia</taxon>
        <taxon>Methanotrichales</taxon>
        <taxon>Methanotrichaceae</taxon>
        <taxon>Methanothrix</taxon>
    </lineage>
</organism>
<reference evidence="10 11" key="1">
    <citation type="journal article" date="2012" name="PLoS ONE">
        <title>The genome characteristics and predicted function of methyl-group oxidation pathway in the obligate aceticlastic methanogens, Methanosaeta spp.</title>
        <authorList>
            <person name="Zhu J."/>
            <person name="Zheng H."/>
            <person name="Ai G."/>
            <person name="Zhang G."/>
            <person name="Liu D."/>
            <person name="Liu X."/>
            <person name="Dong X."/>
        </authorList>
    </citation>
    <scope>NUCLEOTIDE SEQUENCE [LARGE SCALE GENOMIC DNA]</scope>
    <source>
        <strain evidence="10 11">6Ac</strain>
    </source>
</reference>
<dbReference type="Gene3D" id="3.60.9.10">
    <property type="entry name" value="Aldehyde ferredoxin oxidoreductase, N-terminal domain"/>
    <property type="match status" value="1"/>
</dbReference>
<dbReference type="PANTHER" id="PTHR30038:SF8">
    <property type="entry name" value="ALDEHYDE FERREDOXIN OXIDOREDUCTASE"/>
    <property type="match status" value="1"/>
</dbReference>
<evidence type="ECO:0000259" key="9">
    <source>
        <dbReference type="SMART" id="SM00790"/>
    </source>
</evidence>
<evidence type="ECO:0000256" key="8">
    <source>
        <dbReference type="ARBA" id="ARBA00049934"/>
    </source>
</evidence>
<dbReference type="EMBL" id="CP003117">
    <property type="protein sequence ID" value="AET65617.1"/>
    <property type="molecule type" value="Genomic_DNA"/>
</dbReference>
<sequence length="577" mass="63772">MLRRVLYIDLGRGESAVEEREDLFEEWLGGTGVATQLLLEECPPGADPLSPEAPIVFSIGPLNALFPAITKTVAAFKSPLSGELGESYAGGRLGMALRFAGHEAVVVRGAAERPVYISIENDEVKIKDATSIWGVPATVVGYILRDVETGVGRRSIIRIGPGGERLVRYAGVVVDTYRHFGRLGLGAVFGSKKLKAIVVSGTEDVMVPDPRRYRRIYNRLFKTVVQTDAMEKYHDIGTPININVLNQLKGLPTRNFQDSSFEGAEKISGEVLADNYLFRRVSCAHCPIGCIHIGMLKTSFSREHEFEIRKISYDFELLYALGSNLGVSSAEGVLELIEACERQGLDAISTGVVLAWATEALDRGLVTLQETLGVSLRWNDVPSYLKAIENIVRMENEFYAALAQGVVFASERYGGGEFAMALGKNEVPGYHTGPASVVGLTVGVRHSHLDNAGYSIDQRALKKSLTPEEMVDAIIREDDSRGVYNSLVGCLFARGVYTPENILEALGSVGIEKTEGELEELGRRIFDEKYRFKRREGFDLAEARIPRRFYETVSAVGMIDPETIEEMMRIYRKRRGW</sequence>
<proteinExistence type="inferred from homology"/>
<dbReference type="GO" id="GO:0016625">
    <property type="term" value="F:oxidoreductase activity, acting on the aldehyde or oxo group of donors, iron-sulfur protein as acceptor"/>
    <property type="evidence" value="ECO:0007669"/>
    <property type="project" value="InterPro"/>
</dbReference>
<dbReference type="InterPro" id="IPR013985">
    <property type="entry name" value="Ald_Fedxn_OxRdtase_dom3"/>
</dbReference>
<dbReference type="GeneID" id="12511443"/>
<keyword evidence="6" id="KW-0408">Iron</keyword>
<dbReference type="InterPro" id="IPR036503">
    <property type="entry name" value="Ald_Fedxn_OxRdtase_N_sf"/>
</dbReference>
<dbReference type="InterPro" id="IPR036021">
    <property type="entry name" value="Tungsten_al_ferr_oxy-like_C"/>
</dbReference>
<keyword evidence="5" id="KW-0560">Oxidoreductase</keyword>
<dbReference type="InterPro" id="IPR051919">
    <property type="entry name" value="W-dependent_AOR"/>
</dbReference>
<keyword evidence="3" id="KW-0004">4Fe-4S</keyword>
<gene>
    <name evidence="10" type="ordered locus">Mhar_2265</name>
</gene>
<dbReference type="InterPro" id="IPR013983">
    <property type="entry name" value="Ald_Fedxn_OxRdtase_N"/>
</dbReference>
<dbReference type="GO" id="GO:0051539">
    <property type="term" value="F:4 iron, 4 sulfur cluster binding"/>
    <property type="evidence" value="ECO:0007669"/>
    <property type="project" value="UniProtKB-KW"/>
</dbReference>
<dbReference type="HOGENOM" id="CLU_020364_1_0_2"/>
<evidence type="ECO:0000256" key="4">
    <source>
        <dbReference type="ARBA" id="ARBA00022723"/>
    </source>
</evidence>
<dbReference type="PANTHER" id="PTHR30038">
    <property type="entry name" value="ALDEHYDE FERREDOXIN OXIDOREDUCTASE"/>
    <property type="match status" value="1"/>
</dbReference>
<keyword evidence="4" id="KW-0479">Metal-binding</keyword>
<dbReference type="Pfam" id="PF02730">
    <property type="entry name" value="AFOR_N"/>
    <property type="match status" value="1"/>
</dbReference>
<dbReference type="Pfam" id="PF01314">
    <property type="entry name" value="AFOR_C"/>
    <property type="match status" value="1"/>
</dbReference>
<dbReference type="GO" id="GO:0009055">
    <property type="term" value="F:electron transfer activity"/>
    <property type="evidence" value="ECO:0007669"/>
    <property type="project" value="InterPro"/>
</dbReference>
<dbReference type="RefSeq" id="WP_014587793.1">
    <property type="nucleotide sequence ID" value="NC_017527.1"/>
</dbReference>
<dbReference type="Proteomes" id="UP000005877">
    <property type="component" value="Chromosome"/>
</dbReference>
<keyword evidence="11" id="KW-1185">Reference proteome</keyword>
<dbReference type="GO" id="GO:0046872">
    <property type="term" value="F:metal ion binding"/>
    <property type="evidence" value="ECO:0007669"/>
    <property type="project" value="UniProtKB-KW"/>
</dbReference>
<name>G7WRF6_METH6</name>
<dbReference type="SUPFAM" id="SSF56228">
    <property type="entry name" value="Aldehyde ferredoxin oxidoreductase, N-terminal domain"/>
    <property type="match status" value="1"/>
</dbReference>
<dbReference type="SMART" id="SM00790">
    <property type="entry name" value="AFOR_N"/>
    <property type="match status" value="1"/>
</dbReference>
<dbReference type="OrthoDB" id="30771at2157"/>
<dbReference type="SUPFAM" id="SSF48310">
    <property type="entry name" value="Aldehyde ferredoxin oxidoreductase, C-terminal domains"/>
    <property type="match status" value="1"/>
</dbReference>
<evidence type="ECO:0000256" key="1">
    <source>
        <dbReference type="ARBA" id="ARBA00001966"/>
    </source>
</evidence>
<protein>
    <submittedName>
        <fullName evidence="10">Aldehyde ferredoxin oxidoreductase</fullName>
    </submittedName>
</protein>
<dbReference type="AlphaFoldDB" id="G7WRF6"/>
<evidence type="ECO:0000256" key="5">
    <source>
        <dbReference type="ARBA" id="ARBA00023002"/>
    </source>
</evidence>
<comment type="similarity">
    <text evidence="2">Belongs to the AOR/FOR family.</text>
</comment>
<feature type="domain" description="Aldehyde ferredoxin oxidoreductase N-terminal" evidence="9">
    <location>
        <begin position="1"/>
        <end position="203"/>
    </location>
</feature>
<evidence type="ECO:0000256" key="7">
    <source>
        <dbReference type="ARBA" id="ARBA00023014"/>
    </source>
</evidence>
<keyword evidence="7" id="KW-0411">Iron-sulfur</keyword>
<dbReference type="InterPro" id="IPR001203">
    <property type="entry name" value="OxRdtase_Ald_Fedxn_C"/>
</dbReference>
<comment type="cofactor">
    <cofactor evidence="8">
        <name>tungstopterin</name>
        <dbReference type="ChEBI" id="CHEBI:30402"/>
    </cofactor>
</comment>
<dbReference type="Gene3D" id="1.10.569.10">
    <property type="entry name" value="Aldehyde Ferredoxin Oxidoreductase Protein, subunit A, domain 2"/>
    <property type="match status" value="1"/>
</dbReference>
<evidence type="ECO:0000313" key="11">
    <source>
        <dbReference type="Proteomes" id="UP000005877"/>
    </source>
</evidence>
<dbReference type="InterPro" id="IPR013984">
    <property type="entry name" value="Ald_Fedxn_OxRdtase_dom2"/>
</dbReference>
<accession>G7WRF6</accession>
<dbReference type="KEGG" id="mhi:Mhar_2265"/>
<dbReference type="STRING" id="1110509.Mhar_2265"/>
<dbReference type="Gene3D" id="1.10.599.10">
    <property type="entry name" value="Aldehyde Ferredoxin Oxidoreductase Protein, subunit A, domain 3"/>
    <property type="match status" value="1"/>
</dbReference>